<feature type="domain" description="EamA" evidence="6">
    <location>
        <begin position="150"/>
        <end position="284"/>
    </location>
</feature>
<evidence type="ECO:0000256" key="5">
    <source>
        <dbReference type="SAM" id="Phobius"/>
    </source>
</evidence>
<keyword evidence="8" id="KW-1185">Reference proteome</keyword>
<keyword evidence="3 5" id="KW-1133">Transmembrane helix</keyword>
<feature type="transmembrane region" description="Helical" evidence="5">
    <location>
        <begin position="150"/>
        <end position="168"/>
    </location>
</feature>
<dbReference type="InterPro" id="IPR050638">
    <property type="entry name" value="AA-Vitamin_Transporters"/>
</dbReference>
<feature type="transmembrane region" description="Helical" evidence="5">
    <location>
        <begin position="180"/>
        <end position="201"/>
    </location>
</feature>
<dbReference type="Gene3D" id="1.10.3730.20">
    <property type="match status" value="1"/>
</dbReference>
<comment type="caution">
    <text evidence="7">The sequence shown here is derived from an EMBL/GenBank/DDBJ whole genome shotgun (WGS) entry which is preliminary data.</text>
</comment>
<reference evidence="7 8" key="1">
    <citation type="submission" date="2018-12" db="EMBL/GenBank/DDBJ databases">
        <authorList>
            <person name="Yang E."/>
        </authorList>
    </citation>
    <scope>NUCLEOTIDE SEQUENCE [LARGE SCALE GENOMIC DNA]</scope>
    <source>
        <strain evidence="7 8">SOD</strain>
    </source>
</reference>
<sequence>MSTANLLRLIVLAAIWGSSFLFMRIAAPVLGPAVLIEYRVAFAALFLAIVGLVLKKRLDLRANWKHYLILGFINSALPFLLFAFAARTLSASVLSVLNATAPMWGALIGAFWSRQAIAGKQVLGLVLGTCGVALLVGFDDVSARPGAPLAIGAVLLAAFCYSVASTYARTATAAKAVEPFANAHGSMWAAALLVIPALPFFPAPAAATPGIMGAALALGILCSGIAYIMYFKLVQDVGATSALTVTFLSPLFGILWGVLFLSEHVGWYTLAGAAVVVTGTALVTGFNPFGPRAIVAPSPTSK</sequence>
<feature type="transmembrane region" description="Helical" evidence="5">
    <location>
        <begin position="207"/>
        <end position="230"/>
    </location>
</feature>
<evidence type="ECO:0000256" key="4">
    <source>
        <dbReference type="ARBA" id="ARBA00023136"/>
    </source>
</evidence>
<dbReference type="InterPro" id="IPR000620">
    <property type="entry name" value="EamA_dom"/>
</dbReference>
<feature type="transmembrane region" description="Helical" evidence="5">
    <location>
        <begin position="33"/>
        <end position="54"/>
    </location>
</feature>
<dbReference type="PANTHER" id="PTHR32322">
    <property type="entry name" value="INNER MEMBRANE TRANSPORTER"/>
    <property type="match status" value="1"/>
</dbReference>
<dbReference type="InterPro" id="IPR037185">
    <property type="entry name" value="EmrE-like"/>
</dbReference>
<feature type="transmembrane region" description="Helical" evidence="5">
    <location>
        <begin position="91"/>
        <end position="110"/>
    </location>
</feature>
<evidence type="ECO:0000256" key="1">
    <source>
        <dbReference type="ARBA" id="ARBA00004141"/>
    </source>
</evidence>
<dbReference type="GO" id="GO:0016020">
    <property type="term" value="C:membrane"/>
    <property type="evidence" value="ECO:0007669"/>
    <property type="project" value="UniProtKB-SubCell"/>
</dbReference>
<dbReference type="OrthoDB" id="9810556at2"/>
<evidence type="ECO:0000256" key="2">
    <source>
        <dbReference type="ARBA" id="ARBA00022692"/>
    </source>
</evidence>
<dbReference type="AlphaFoldDB" id="A0A430HJA2"/>
<evidence type="ECO:0000256" key="3">
    <source>
        <dbReference type="ARBA" id="ARBA00022989"/>
    </source>
</evidence>
<organism evidence="7 8">
    <name type="scientific">Massilia atriviolacea</name>
    <dbReference type="NCBI Taxonomy" id="2495579"/>
    <lineage>
        <taxon>Bacteria</taxon>
        <taxon>Pseudomonadati</taxon>
        <taxon>Pseudomonadota</taxon>
        <taxon>Betaproteobacteria</taxon>
        <taxon>Burkholderiales</taxon>
        <taxon>Oxalobacteraceae</taxon>
        <taxon>Telluria group</taxon>
        <taxon>Massilia</taxon>
    </lineage>
</organism>
<feature type="transmembrane region" description="Helical" evidence="5">
    <location>
        <begin position="267"/>
        <end position="286"/>
    </location>
</feature>
<evidence type="ECO:0000313" key="7">
    <source>
        <dbReference type="EMBL" id="RSZ57598.1"/>
    </source>
</evidence>
<feature type="transmembrane region" description="Helical" evidence="5">
    <location>
        <begin position="66"/>
        <end position="85"/>
    </location>
</feature>
<name>A0A430HJA2_9BURK</name>
<keyword evidence="2 5" id="KW-0812">Transmembrane</keyword>
<protein>
    <submittedName>
        <fullName evidence="7">DMT family transporter</fullName>
    </submittedName>
</protein>
<dbReference type="PANTHER" id="PTHR32322:SF9">
    <property type="entry name" value="AMINO-ACID METABOLITE EFFLUX PUMP-RELATED"/>
    <property type="match status" value="1"/>
</dbReference>
<evidence type="ECO:0000259" key="6">
    <source>
        <dbReference type="Pfam" id="PF00892"/>
    </source>
</evidence>
<evidence type="ECO:0000313" key="8">
    <source>
        <dbReference type="Proteomes" id="UP000278085"/>
    </source>
</evidence>
<dbReference type="Pfam" id="PF00892">
    <property type="entry name" value="EamA"/>
    <property type="match status" value="2"/>
</dbReference>
<proteinExistence type="predicted"/>
<feature type="transmembrane region" description="Helical" evidence="5">
    <location>
        <begin position="122"/>
        <end position="138"/>
    </location>
</feature>
<gene>
    <name evidence="7" type="ORF">EJB06_18070</name>
</gene>
<feature type="transmembrane region" description="Helical" evidence="5">
    <location>
        <begin position="242"/>
        <end position="261"/>
    </location>
</feature>
<accession>A0A430HJA2</accession>
<dbReference type="EMBL" id="RXLQ01000009">
    <property type="protein sequence ID" value="RSZ57598.1"/>
    <property type="molecule type" value="Genomic_DNA"/>
</dbReference>
<comment type="subcellular location">
    <subcellularLocation>
        <location evidence="1">Membrane</location>
        <topology evidence="1">Multi-pass membrane protein</topology>
    </subcellularLocation>
</comment>
<feature type="transmembrane region" description="Helical" evidence="5">
    <location>
        <begin position="7"/>
        <end position="27"/>
    </location>
</feature>
<keyword evidence="4 5" id="KW-0472">Membrane</keyword>
<dbReference type="SUPFAM" id="SSF103481">
    <property type="entry name" value="Multidrug resistance efflux transporter EmrE"/>
    <property type="match status" value="2"/>
</dbReference>
<dbReference type="Proteomes" id="UP000278085">
    <property type="component" value="Unassembled WGS sequence"/>
</dbReference>
<dbReference type="RefSeq" id="WP_126075410.1">
    <property type="nucleotide sequence ID" value="NZ_CP051166.1"/>
</dbReference>
<feature type="domain" description="EamA" evidence="6">
    <location>
        <begin position="9"/>
        <end position="136"/>
    </location>
</feature>